<sequence>MKNFYLLFVGLLLSVTSTQANVISDQTHGSENGLTNRYRYAQPIQFVERGVEFFVFLNGEFDFNTHPVTYRRTRRSSVNVTFGAPGVRTKGTVRNTRNIGVRVEHDFNGRVRRIGNLFINYDRLGRVKRIGSIYMRYHNRHGKIKQIGGLRLKYNRWGRLVRQFGTIKPIVNGTINHGNVHIDDDFDNGHDFPANDDDLYYYRKNDSGKKLKKQK</sequence>
<dbReference type="STRING" id="391587.KAOT1_07883"/>
<feature type="chain" id="PRO_5002737696" evidence="1">
    <location>
        <begin position="21"/>
        <end position="215"/>
    </location>
</feature>
<dbReference type="eggNOG" id="ENOG502ZYAH">
    <property type="taxonomic scope" value="Bacteria"/>
</dbReference>
<organism evidence="2 3">
    <name type="scientific">Kordia algicida OT-1</name>
    <dbReference type="NCBI Taxonomy" id="391587"/>
    <lineage>
        <taxon>Bacteria</taxon>
        <taxon>Pseudomonadati</taxon>
        <taxon>Bacteroidota</taxon>
        <taxon>Flavobacteriia</taxon>
        <taxon>Flavobacteriales</taxon>
        <taxon>Flavobacteriaceae</taxon>
        <taxon>Kordia</taxon>
    </lineage>
</organism>
<dbReference type="Proteomes" id="UP000002945">
    <property type="component" value="Unassembled WGS sequence"/>
</dbReference>
<protein>
    <submittedName>
        <fullName evidence="2">Uncharacterized protein</fullName>
    </submittedName>
</protein>
<dbReference type="RefSeq" id="WP_007094142.1">
    <property type="nucleotide sequence ID" value="NZ_CP142125.1"/>
</dbReference>
<dbReference type="OrthoDB" id="750023at2"/>
<evidence type="ECO:0000313" key="2">
    <source>
        <dbReference type="EMBL" id="EDP96072.1"/>
    </source>
</evidence>
<accession>A9DY12</accession>
<gene>
    <name evidence="2" type="ORF">KAOT1_07883</name>
</gene>
<keyword evidence="1" id="KW-0732">Signal</keyword>
<evidence type="ECO:0000256" key="1">
    <source>
        <dbReference type="SAM" id="SignalP"/>
    </source>
</evidence>
<proteinExistence type="predicted"/>
<dbReference type="AlphaFoldDB" id="A9DY12"/>
<name>A9DY12_9FLAO</name>
<keyword evidence="3" id="KW-1185">Reference proteome</keyword>
<evidence type="ECO:0000313" key="3">
    <source>
        <dbReference type="Proteomes" id="UP000002945"/>
    </source>
</evidence>
<dbReference type="EMBL" id="ABIB01000005">
    <property type="protein sequence ID" value="EDP96072.1"/>
    <property type="molecule type" value="Genomic_DNA"/>
</dbReference>
<dbReference type="HOGENOM" id="CLU_101728_0_0_10"/>
<feature type="signal peptide" evidence="1">
    <location>
        <begin position="1"/>
        <end position="20"/>
    </location>
</feature>
<reference evidence="2 3" key="1">
    <citation type="journal article" date="2011" name="J. Bacteriol.">
        <title>Genome sequence of the algicidal bacterium Kordia algicida OT-1.</title>
        <authorList>
            <person name="Lee H.S."/>
            <person name="Kang S.G."/>
            <person name="Kwon K.K."/>
            <person name="Lee J.H."/>
            <person name="Kim S.J."/>
        </authorList>
    </citation>
    <scope>NUCLEOTIDE SEQUENCE [LARGE SCALE GENOMIC DNA]</scope>
    <source>
        <strain evidence="2 3">OT-1</strain>
    </source>
</reference>
<comment type="caution">
    <text evidence="2">The sequence shown here is derived from an EMBL/GenBank/DDBJ whole genome shotgun (WGS) entry which is preliminary data.</text>
</comment>